<evidence type="ECO:0000256" key="6">
    <source>
        <dbReference type="ARBA" id="ARBA00022968"/>
    </source>
</evidence>
<dbReference type="GO" id="GO:0000139">
    <property type="term" value="C:Golgi membrane"/>
    <property type="evidence" value="ECO:0007669"/>
    <property type="project" value="UniProtKB-SubCell"/>
</dbReference>
<dbReference type="Proteomes" id="UP000005226">
    <property type="component" value="Chromosome 6"/>
</dbReference>
<dbReference type="EC" id="2.4.1.-" evidence="10"/>
<evidence type="ECO:0000256" key="2">
    <source>
        <dbReference type="ARBA" id="ARBA00008661"/>
    </source>
</evidence>
<evidence type="ECO:0000256" key="3">
    <source>
        <dbReference type="ARBA" id="ARBA00022676"/>
    </source>
</evidence>
<evidence type="ECO:0000313" key="11">
    <source>
        <dbReference type="Ensembl" id="ENSTRUP00000026465.3"/>
    </source>
</evidence>
<dbReference type="GO" id="GO:0008499">
    <property type="term" value="F:N-acetyl-beta-D-glucosaminide beta-(1,3)-galactosyltransferase activity"/>
    <property type="evidence" value="ECO:0007669"/>
    <property type="project" value="TreeGrafter"/>
</dbReference>
<evidence type="ECO:0000256" key="9">
    <source>
        <dbReference type="ARBA" id="ARBA00023136"/>
    </source>
</evidence>
<dbReference type="GO" id="GO:0006493">
    <property type="term" value="P:protein O-linked glycosylation"/>
    <property type="evidence" value="ECO:0007669"/>
    <property type="project" value="TreeGrafter"/>
</dbReference>
<protein>
    <recommendedName>
        <fullName evidence="10">Hexosyltransferase</fullName>
        <ecNumber evidence="10">2.4.1.-</ecNumber>
    </recommendedName>
</protein>
<keyword evidence="7 10" id="KW-1133">Transmembrane helix</keyword>
<comment type="subcellular location">
    <subcellularLocation>
        <location evidence="1 10">Golgi apparatus membrane</location>
        <topology evidence="1 10">Single-pass type II membrane protein</topology>
    </subcellularLocation>
</comment>
<dbReference type="Ensembl" id="ENSTRUT00000026572.3">
    <property type="protein sequence ID" value="ENSTRUP00000026465.3"/>
    <property type="gene ID" value="ENSTRUG00000010491.3"/>
</dbReference>
<reference evidence="11" key="3">
    <citation type="submission" date="2025-09" db="UniProtKB">
        <authorList>
            <consortium name="Ensembl"/>
        </authorList>
    </citation>
    <scope>IDENTIFICATION</scope>
</reference>
<dbReference type="PANTHER" id="PTHR11214">
    <property type="entry name" value="BETA-1,3-N-ACETYLGLUCOSAMINYLTRANSFERASE"/>
    <property type="match status" value="1"/>
</dbReference>
<evidence type="ECO:0000256" key="8">
    <source>
        <dbReference type="ARBA" id="ARBA00023034"/>
    </source>
</evidence>
<dbReference type="eggNOG" id="KOG2287">
    <property type="taxonomic scope" value="Eukaryota"/>
</dbReference>
<evidence type="ECO:0000256" key="5">
    <source>
        <dbReference type="ARBA" id="ARBA00022692"/>
    </source>
</evidence>
<proteinExistence type="inferred from homology"/>
<feature type="transmembrane region" description="Helical" evidence="10">
    <location>
        <begin position="22"/>
        <end position="43"/>
    </location>
</feature>
<dbReference type="InterPro" id="IPR002659">
    <property type="entry name" value="Glyco_trans_31"/>
</dbReference>
<accession>H2TP59</accession>
<keyword evidence="8 10" id="KW-0333">Golgi apparatus</keyword>
<dbReference type="STRING" id="31033.ENSTRUP00000026465"/>
<dbReference type="GeneTree" id="ENSGT00940000164876"/>
<keyword evidence="6 10" id="KW-0735">Signal-anchor</keyword>
<dbReference type="GO" id="GO:0006629">
    <property type="term" value="P:lipid metabolic process"/>
    <property type="evidence" value="ECO:0007669"/>
    <property type="project" value="UniProtKB-KW"/>
</dbReference>
<reference evidence="11 12" key="1">
    <citation type="journal article" date="2011" name="Genome Biol. Evol.">
        <title>Integration of the genetic map and genome assembly of fugu facilitates insights into distinct features of genome evolution in teleosts and mammals.</title>
        <authorList>
            <person name="Kai W."/>
            <person name="Kikuchi K."/>
            <person name="Tohari S."/>
            <person name="Chew A.K."/>
            <person name="Tay A."/>
            <person name="Fujiwara A."/>
            <person name="Hosoya S."/>
            <person name="Suetake H."/>
            <person name="Naruse K."/>
            <person name="Brenner S."/>
            <person name="Suzuki Y."/>
            <person name="Venkatesh B."/>
        </authorList>
    </citation>
    <scope>NUCLEOTIDE SEQUENCE [LARGE SCALE GENOMIC DNA]</scope>
</reference>
<dbReference type="AlphaFoldDB" id="H2TP59"/>
<reference evidence="11" key="2">
    <citation type="submission" date="2025-08" db="UniProtKB">
        <authorList>
            <consortium name="Ensembl"/>
        </authorList>
    </citation>
    <scope>IDENTIFICATION</scope>
</reference>
<dbReference type="PANTHER" id="PTHR11214:SF361">
    <property type="entry name" value="HEXOSYLTRANSFERASE"/>
    <property type="match status" value="1"/>
</dbReference>
<keyword evidence="3 10" id="KW-0328">Glycosyltransferase</keyword>
<keyword evidence="5 10" id="KW-0812">Transmembrane</keyword>
<evidence type="ECO:0000256" key="7">
    <source>
        <dbReference type="ARBA" id="ARBA00022989"/>
    </source>
</evidence>
<evidence type="ECO:0000256" key="10">
    <source>
        <dbReference type="RuleBase" id="RU363063"/>
    </source>
</evidence>
<keyword evidence="4" id="KW-0808">Transferase</keyword>
<keyword evidence="12" id="KW-1185">Reference proteome</keyword>
<evidence type="ECO:0000313" key="12">
    <source>
        <dbReference type="Proteomes" id="UP000005226"/>
    </source>
</evidence>
<dbReference type="InParanoid" id="H2TP59"/>
<name>H2TP59_TAKRU</name>
<evidence type="ECO:0000256" key="4">
    <source>
        <dbReference type="ARBA" id="ARBA00022679"/>
    </source>
</evidence>
<dbReference type="HOGENOM" id="CLU_036849_2_1_1"/>
<dbReference type="Pfam" id="PF01762">
    <property type="entry name" value="Galactosyl_T"/>
    <property type="match status" value="1"/>
</dbReference>
<evidence type="ECO:0000256" key="1">
    <source>
        <dbReference type="ARBA" id="ARBA00004323"/>
    </source>
</evidence>
<organism evidence="11 12">
    <name type="scientific">Takifugu rubripes</name>
    <name type="common">Japanese pufferfish</name>
    <name type="synonym">Fugu rubripes</name>
    <dbReference type="NCBI Taxonomy" id="31033"/>
    <lineage>
        <taxon>Eukaryota</taxon>
        <taxon>Metazoa</taxon>
        <taxon>Chordata</taxon>
        <taxon>Craniata</taxon>
        <taxon>Vertebrata</taxon>
        <taxon>Euteleostomi</taxon>
        <taxon>Actinopterygii</taxon>
        <taxon>Neopterygii</taxon>
        <taxon>Teleostei</taxon>
        <taxon>Neoteleostei</taxon>
        <taxon>Acanthomorphata</taxon>
        <taxon>Eupercaria</taxon>
        <taxon>Tetraodontiformes</taxon>
        <taxon>Tetradontoidea</taxon>
        <taxon>Tetraodontidae</taxon>
        <taxon>Takifugu</taxon>
    </lineage>
</organism>
<sequence>MMKNYFIKCFHYIIIIEMRVRVCWRFVKVVAIAVLVFTVPSLFCRLTFSKRHSQTGPLPAEDQRILSPKTYRYIFNQPAVCKNHTPFLVLLVPVAPAQEEAREVVRRTWGASGEDCLTLFFIGVSNRGRPQRLLEENRAHGDIIQMDFQDSYQNLTIKTMMMMNWLSVYCSHASYAMKVDADIFVNVFRLVKHLRSSPRHSFITGSVISDGVPRRDSSSKWYVSKQQYPEDTFPWYVSGAGYVFSTDLAARISWASTHVHMIPLEDVYVGLCLQVLGVRPVYSRTLIPFRNLFEIQHLEYDRCTFAKLIILSRHGCVVSPMRLIPL</sequence>
<gene>
    <name evidence="11" type="primary">LOC101074038</name>
</gene>
<keyword evidence="9 10" id="KW-0472">Membrane</keyword>
<comment type="similarity">
    <text evidence="2 10">Belongs to the glycosyltransferase 31 family.</text>
</comment>
<dbReference type="Gene3D" id="3.90.550.50">
    <property type="match status" value="1"/>
</dbReference>
<dbReference type="OMA" id="NFVSCIV"/>